<dbReference type="PANTHER" id="PTHR45681:SF6">
    <property type="entry name" value="POLYKETIDE SYNTHASE 37"/>
    <property type="match status" value="1"/>
</dbReference>
<evidence type="ECO:0000313" key="5">
    <source>
        <dbReference type="Proteomes" id="UP000663832"/>
    </source>
</evidence>
<dbReference type="InterPro" id="IPR029063">
    <property type="entry name" value="SAM-dependent_MTases_sf"/>
</dbReference>
<evidence type="ECO:0000259" key="2">
    <source>
        <dbReference type="SMART" id="SM00829"/>
    </source>
</evidence>
<dbReference type="GO" id="GO:0016740">
    <property type="term" value="F:transferase activity"/>
    <property type="evidence" value="ECO:0007669"/>
    <property type="project" value="UniProtKB-KW"/>
</dbReference>
<dbReference type="Proteomes" id="UP000663832">
    <property type="component" value="Unassembled WGS sequence"/>
</dbReference>
<dbReference type="OrthoDB" id="6420545at2759"/>
<keyword evidence="5" id="KW-1185">Reference proteome</keyword>
<organism evidence="4 6">
    <name type="scientific">Adineta steineri</name>
    <dbReference type="NCBI Taxonomy" id="433720"/>
    <lineage>
        <taxon>Eukaryota</taxon>
        <taxon>Metazoa</taxon>
        <taxon>Spiralia</taxon>
        <taxon>Gnathifera</taxon>
        <taxon>Rotifera</taxon>
        <taxon>Eurotatoria</taxon>
        <taxon>Bdelloidea</taxon>
        <taxon>Adinetida</taxon>
        <taxon>Adinetidae</taxon>
        <taxon>Adineta</taxon>
    </lineage>
</organism>
<dbReference type="Proteomes" id="UP000663877">
    <property type="component" value="Unassembled WGS sequence"/>
</dbReference>
<dbReference type="InterPro" id="IPR020843">
    <property type="entry name" value="ER"/>
</dbReference>
<keyword evidence="1" id="KW-0808">Transferase</keyword>
<dbReference type="Gene3D" id="3.40.50.150">
    <property type="entry name" value="Vaccinia Virus protein VP39"/>
    <property type="match status" value="1"/>
</dbReference>
<dbReference type="InterPro" id="IPR036291">
    <property type="entry name" value="NAD(P)-bd_dom_sf"/>
</dbReference>
<dbReference type="PANTHER" id="PTHR45681">
    <property type="entry name" value="POLYKETIDE SYNTHASE 44-RELATED"/>
    <property type="match status" value="1"/>
</dbReference>
<dbReference type="AlphaFoldDB" id="A0A815ERB0"/>
<sequence length="298" mass="34041">MVDLYSKSMIFQSYIDILVQKLVDQFKIIEKEYQGEPSRGFCILELNAGTVALTLVILKKLFEQTSIIQESRLIYISTDVSGKFLLDAKKCFSSIYLCIQYELSNLDEDLATQKLNLYSFDFLHVAQDLMLCLNRVQQLLQSNDFLLYFRLKTDTTGQLQTLKYRLFDLLSSLSPNDVEVEICAFSLNFKDLMLALGMLENPMGFDRQILKYRENSINLSLELSGIMANVEKTYRCKLFANSHSTEEWKLEVMKLTNGEGVDNVLNPLKGDAIQADVQCLKIGGLFIEIGKVDILNHS</sequence>
<dbReference type="SMART" id="SM00829">
    <property type="entry name" value="PKS_ER"/>
    <property type="match status" value="1"/>
</dbReference>
<gene>
    <name evidence="4" type="ORF">BJG266_LOCUS33232</name>
    <name evidence="3" type="ORF">QVE165_LOCUS17194</name>
</gene>
<proteinExistence type="predicted"/>
<accession>A0A815ERB0</accession>
<evidence type="ECO:0000313" key="3">
    <source>
        <dbReference type="EMBL" id="CAF1043278.1"/>
    </source>
</evidence>
<dbReference type="InterPro" id="IPR050444">
    <property type="entry name" value="Polyketide_Synthase"/>
</dbReference>
<reference evidence="4" key="1">
    <citation type="submission" date="2021-02" db="EMBL/GenBank/DDBJ databases">
        <authorList>
            <person name="Nowell W R."/>
        </authorList>
    </citation>
    <scope>NUCLEOTIDE SEQUENCE</scope>
</reference>
<feature type="domain" description="Enoyl reductase (ER)" evidence="2">
    <location>
        <begin position="157"/>
        <end position="298"/>
    </location>
</feature>
<dbReference type="SUPFAM" id="SSF51735">
    <property type="entry name" value="NAD(P)-binding Rossmann-fold domains"/>
    <property type="match status" value="1"/>
</dbReference>
<evidence type="ECO:0000313" key="6">
    <source>
        <dbReference type="Proteomes" id="UP000663877"/>
    </source>
</evidence>
<evidence type="ECO:0000313" key="4">
    <source>
        <dbReference type="EMBL" id="CAF1318842.1"/>
    </source>
</evidence>
<name>A0A815ERB0_9BILA</name>
<comment type="caution">
    <text evidence="4">The sequence shown here is derived from an EMBL/GenBank/DDBJ whole genome shotgun (WGS) entry which is preliminary data.</text>
</comment>
<dbReference type="EMBL" id="CAJNOM010000098">
    <property type="protein sequence ID" value="CAF1043278.1"/>
    <property type="molecule type" value="Genomic_DNA"/>
</dbReference>
<evidence type="ECO:0000256" key="1">
    <source>
        <dbReference type="ARBA" id="ARBA00022679"/>
    </source>
</evidence>
<dbReference type="Gene3D" id="3.90.180.10">
    <property type="entry name" value="Medium-chain alcohol dehydrogenases, catalytic domain"/>
    <property type="match status" value="1"/>
</dbReference>
<dbReference type="GO" id="GO:0016491">
    <property type="term" value="F:oxidoreductase activity"/>
    <property type="evidence" value="ECO:0007669"/>
    <property type="project" value="InterPro"/>
</dbReference>
<protein>
    <recommendedName>
        <fullName evidence="2">Enoyl reductase (ER) domain-containing protein</fullName>
    </recommendedName>
</protein>
<dbReference type="EMBL" id="CAJNOI010000621">
    <property type="protein sequence ID" value="CAF1318842.1"/>
    <property type="molecule type" value="Genomic_DNA"/>
</dbReference>